<evidence type="ECO:0000256" key="1">
    <source>
        <dbReference type="SAM" id="SignalP"/>
    </source>
</evidence>
<gene>
    <name evidence="2" type="ORF">P8627_15080</name>
</gene>
<feature type="signal peptide" evidence="1">
    <location>
        <begin position="1"/>
        <end position="17"/>
    </location>
</feature>
<accession>A0ABY8LAG1</accession>
<reference evidence="2 3" key="1">
    <citation type="submission" date="2023-04" db="EMBL/GenBank/DDBJ databases">
        <title>Jannaschia ovalis sp. nov., a marine bacterium isolated from sea tidal flat.</title>
        <authorList>
            <person name="Kwon D.Y."/>
            <person name="Kim J.-J."/>
        </authorList>
    </citation>
    <scope>NUCLEOTIDE SEQUENCE [LARGE SCALE GENOMIC DNA]</scope>
    <source>
        <strain evidence="2 3">GRR-S6-38</strain>
    </source>
</reference>
<proteinExistence type="predicted"/>
<protein>
    <submittedName>
        <fullName evidence="2">5-aminolevulic acid synthase</fullName>
    </submittedName>
</protein>
<dbReference type="Proteomes" id="UP001243420">
    <property type="component" value="Chromosome"/>
</dbReference>
<name>A0ABY8LAG1_9RHOB</name>
<keyword evidence="3" id="KW-1185">Reference proteome</keyword>
<dbReference type="RefSeq" id="WP_279965078.1">
    <property type="nucleotide sequence ID" value="NZ_CP122537.1"/>
</dbReference>
<dbReference type="EMBL" id="CP122537">
    <property type="protein sequence ID" value="WGH78327.1"/>
    <property type="molecule type" value="Genomic_DNA"/>
</dbReference>
<organism evidence="2 3">
    <name type="scientific">Jannaschia ovalis</name>
    <dbReference type="NCBI Taxonomy" id="3038773"/>
    <lineage>
        <taxon>Bacteria</taxon>
        <taxon>Pseudomonadati</taxon>
        <taxon>Pseudomonadota</taxon>
        <taxon>Alphaproteobacteria</taxon>
        <taxon>Rhodobacterales</taxon>
        <taxon>Roseobacteraceae</taxon>
        <taxon>Jannaschia</taxon>
    </lineage>
</organism>
<evidence type="ECO:0000313" key="3">
    <source>
        <dbReference type="Proteomes" id="UP001243420"/>
    </source>
</evidence>
<feature type="chain" id="PRO_5047509905" evidence="1">
    <location>
        <begin position="18"/>
        <end position="186"/>
    </location>
</feature>
<keyword evidence="1" id="KW-0732">Signal</keyword>
<evidence type="ECO:0000313" key="2">
    <source>
        <dbReference type="EMBL" id="WGH78327.1"/>
    </source>
</evidence>
<sequence>MIRFAFFALALAMPAAAQQVPDRAAAERELFGARNSDLVILRQPFLSDTDLATLQQMPKLAQLTYYGALAAAPSEGLQSEATRGAFNYHSIAAARAAALRDCDRARAAGAACAIVAEIRPRRFRDGRSLTLSQAATRALTGRDWRRAGRDAALAISPSSGAWGLGAGPAAAIAACGVADCTLAVAD</sequence>